<reference evidence="2" key="1">
    <citation type="submission" date="2016-06" db="EMBL/GenBank/DDBJ databases">
        <authorList>
            <person name="Hehemann J.-H."/>
            <person name="Arevalo P."/>
            <person name="Datta M.S."/>
            <person name="Polz M.F."/>
        </authorList>
    </citation>
    <scope>NUCLEOTIDE SEQUENCE [LARGE SCALE GENOMIC DNA]</scope>
    <source>
        <strain evidence="2">9CSC122</strain>
    </source>
</reference>
<evidence type="ECO:0000313" key="2">
    <source>
        <dbReference type="Proteomes" id="UP000093173"/>
    </source>
</evidence>
<protein>
    <recommendedName>
        <fullName evidence="3">Porin</fullName>
    </recommendedName>
</protein>
<dbReference type="InterPro" id="IPR045748">
    <property type="entry name" value="DcaP"/>
</dbReference>
<dbReference type="EMBL" id="MAJZ01000175">
    <property type="protein sequence ID" value="OCH78479.1"/>
    <property type="molecule type" value="Genomic_DNA"/>
</dbReference>
<accession>A0A1B9R2F5</accession>
<evidence type="ECO:0000313" key="1">
    <source>
        <dbReference type="EMBL" id="OCH78479.1"/>
    </source>
</evidence>
<dbReference type="InterPro" id="IPR023614">
    <property type="entry name" value="Porin_dom_sf"/>
</dbReference>
<dbReference type="RefSeq" id="WP_017035930.1">
    <property type="nucleotide sequence ID" value="NZ_JBNGCH010000175.1"/>
</dbReference>
<dbReference type="AlphaFoldDB" id="A0A1B9R2F5"/>
<organism evidence="1 2">
    <name type="scientific">Vibrio genomosp. F10</name>
    <dbReference type="NCBI Taxonomy" id="723171"/>
    <lineage>
        <taxon>Bacteria</taxon>
        <taxon>Pseudomonadati</taxon>
        <taxon>Pseudomonadota</taxon>
        <taxon>Gammaproteobacteria</taxon>
        <taxon>Vibrionales</taxon>
        <taxon>Vibrionaceae</taxon>
        <taxon>Vibrio</taxon>
    </lineage>
</organism>
<evidence type="ECO:0008006" key="3">
    <source>
        <dbReference type="Google" id="ProtNLM"/>
    </source>
</evidence>
<gene>
    <name evidence="1" type="ORF">A6E14_04495</name>
</gene>
<name>A0A1B9R2F5_9VIBR</name>
<dbReference type="Proteomes" id="UP000093173">
    <property type="component" value="Unassembled WGS sequence"/>
</dbReference>
<keyword evidence="2" id="KW-1185">Reference proteome</keyword>
<dbReference type="Pfam" id="PF19577">
    <property type="entry name" value="DcaP"/>
    <property type="match status" value="1"/>
</dbReference>
<comment type="caution">
    <text evidence="1">The sequence shown here is derived from an EMBL/GenBank/DDBJ whole genome shotgun (WGS) entry which is preliminary data.</text>
</comment>
<sequence>MSAASFASETTYDFGGTIKAIMIHDNDTAGVGVNIPSNSLFGKSNHSDTKVDASLSQFRFGALKDFDNGTSIDSKLVMDFNANNDGGMSPRLREAYLTYHTEAGDLLAGQTWSTFMDMRNYPLSLAEPTLSGVVFKRQPMLRWSQDIGLFRYDVALESGTNSDIQNPSGDTIDTSGSLPDLVAGLELDDQHGWVRATAALSQIRLSSNEHEYTELGYGVQLSGGWNITPNDTVTLLLYTGQGTDRYLLGLSGTGATWNEDEQTLDVRETNSLMASYTRHWKQDLKSVFAYGSVESDALDWQDEQEQDTLTSSQYVMANLLWNIQPDLMVGVEYNYSTYERSVSDSRDNHRIMLGMEWKY</sequence>
<proteinExistence type="predicted"/>
<dbReference type="SUPFAM" id="SSF56935">
    <property type="entry name" value="Porins"/>
    <property type="match status" value="1"/>
</dbReference>
<dbReference type="Gene3D" id="2.40.160.10">
    <property type="entry name" value="Porin"/>
    <property type="match status" value="1"/>
</dbReference>